<dbReference type="PANTHER" id="PTHR13789:SF309">
    <property type="entry name" value="PUTATIVE (AFU_ORTHOLOGUE AFUA_6G14510)-RELATED"/>
    <property type="match status" value="1"/>
</dbReference>
<evidence type="ECO:0000313" key="7">
    <source>
        <dbReference type="EMBL" id="KPI40211.1"/>
    </source>
</evidence>
<dbReference type="InterPro" id="IPR036188">
    <property type="entry name" value="FAD/NAD-bd_sf"/>
</dbReference>
<accession>A0A0N0NM99</accession>
<keyword evidence="3" id="KW-0274">FAD</keyword>
<evidence type="ECO:0000256" key="4">
    <source>
        <dbReference type="ARBA" id="ARBA00023002"/>
    </source>
</evidence>
<dbReference type="Proteomes" id="UP000038010">
    <property type="component" value="Unassembled WGS sequence"/>
</dbReference>
<comment type="similarity">
    <text evidence="1">Belongs to the paxM FAD-dependent monooxygenase family.</text>
</comment>
<dbReference type="InterPro" id="IPR050493">
    <property type="entry name" value="FAD-dep_Monooxygenase_BioMet"/>
</dbReference>
<gene>
    <name evidence="7" type="ORF">AB675_11445</name>
</gene>
<dbReference type="STRING" id="1664694.A0A0N0NM99"/>
<keyword evidence="5 7" id="KW-0503">Monooxygenase</keyword>
<proteinExistence type="inferred from homology"/>
<keyword evidence="2" id="KW-0285">Flavoprotein</keyword>
<dbReference type="VEuPathDB" id="FungiDB:AB675_11445"/>
<dbReference type="AlphaFoldDB" id="A0A0N0NM99"/>
<dbReference type="RefSeq" id="XP_018000174.1">
    <property type="nucleotide sequence ID" value="XM_018140292.1"/>
</dbReference>
<dbReference type="GeneID" id="28732173"/>
<dbReference type="Gene3D" id="3.50.50.60">
    <property type="entry name" value="FAD/NAD(P)-binding domain"/>
    <property type="match status" value="1"/>
</dbReference>
<dbReference type="PANTHER" id="PTHR13789">
    <property type="entry name" value="MONOOXYGENASE"/>
    <property type="match status" value="1"/>
</dbReference>
<keyword evidence="4" id="KW-0560">Oxidoreductase</keyword>
<evidence type="ECO:0000256" key="1">
    <source>
        <dbReference type="ARBA" id="ARBA00007992"/>
    </source>
</evidence>
<protein>
    <submittedName>
        <fullName evidence="7">6-hydroxynicotinate 3-monooxygenase</fullName>
    </submittedName>
</protein>
<dbReference type="Pfam" id="PF01494">
    <property type="entry name" value="FAD_binding_3"/>
    <property type="match status" value="1"/>
</dbReference>
<comment type="caution">
    <text evidence="7">The sequence shown here is derived from an EMBL/GenBank/DDBJ whole genome shotgun (WGS) entry which is preliminary data.</text>
</comment>
<evidence type="ECO:0000256" key="3">
    <source>
        <dbReference type="ARBA" id="ARBA00022827"/>
    </source>
</evidence>
<feature type="domain" description="FAD-binding" evidence="6">
    <location>
        <begin position="17"/>
        <end position="386"/>
    </location>
</feature>
<sequence>MASTPLHSSGLPPPHRIAIVGAGLAGLSLTLLLSRVRSQQQPLHITILELRPRHAQDGGFLALAPNALHILDQLGLYQKLLPQGFAYEDIAFYSARNLSRIGRVKNGDVKRYGYPALRIGRGIVRGELLRAVEELATQDREEITVEMRFETKVVSVSEKEKNVILGLASGEELTFDAVIGADGIHSRVRNLVNGDVKPTFSGMLGIGGGRLDRRDIRPQDLSLPAMFMGKSNAFMMMPTSADGNEVTFFATMEVEERDREGWAKLGEDKQELKRIMVDRHCGRASEWPAVVVEACRSGKADSLSIWPHYNAPILESWTSSSNRIILMGDAAHAMPPTGGQGAAMAFEDAASLAMVFERSDTAEAFDKGVDEWQTTRQDRARKIKEFTTKSGDMRRTSPSVFQQIVKEWIMWLYFKVKGSDGGLAWVYEHKEKCPGDVKVKV</sequence>
<organism evidence="7 8">
    <name type="scientific">Cyphellophora attinorum</name>
    <dbReference type="NCBI Taxonomy" id="1664694"/>
    <lineage>
        <taxon>Eukaryota</taxon>
        <taxon>Fungi</taxon>
        <taxon>Dikarya</taxon>
        <taxon>Ascomycota</taxon>
        <taxon>Pezizomycotina</taxon>
        <taxon>Eurotiomycetes</taxon>
        <taxon>Chaetothyriomycetidae</taxon>
        <taxon>Chaetothyriales</taxon>
        <taxon>Cyphellophoraceae</taxon>
        <taxon>Cyphellophora</taxon>
    </lineage>
</organism>
<evidence type="ECO:0000259" key="6">
    <source>
        <dbReference type="Pfam" id="PF01494"/>
    </source>
</evidence>
<dbReference type="GO" id="GO:0004497">
    <property type="term" value="F:monooxygenase activity"/>
    <property type="evidence" value="ECO:0007669"/>
    <property type="project" value="UniProtKB-KW"/>
</dbReference>
<dbReference type="SUPFAM" id="SSF51905">
    <property type="entry name" value="FAD/NAD(P)-binding domain"/>
    <property type="match status" value="1"/>
</dbReference>
<dbReference type="PRINTS" id="PR00420">
    <property type="entry name" value="RNGMNOXGNASE"/>
</dbReference>
<evidence type="ECO:0000256" key="2">
    <source>
        <dbReference type="ARBA" id="ARBA00022630"/>
    </source>
</evidence>
<reference evidence="7 8" key="1">
    <citation type="submission" date="2015-06" db="EMBL/GenBank/DDBJ databases">
        <title>Draft genome of the ant-associated black yeast Phialophora attae CBS 131958.</title>
        <authorList>
            <person name="Moreno L.F."/>
            <person name="Stielow B.J."/>
            <person name="de Hoog S."/>
            <person name="Vicente V.A."/>
            <person name="Weiss V.A."/>
            <person name="de Vries M."/>
            <person name="Cruz L.M."/>
            <person name="Souza E.M."/>
        </authorList>
    </citation>
    <scope>NUCLEOTIDE SEQUENCE [LARGE SCALE GENOMIC DNA]</scope>
    <source>
        <strain evidence="7 8">CBS 131958</strain>
    </source>
</reference>
<dbReference type="GO" id="GO:0071949">
    <property type="term" value="F:FAD binding"/>
    <property type="evidence" value="ECO:0007669"/>
    <property type="project" value="InterPro"/>
</dbReference>
<name>A0A0N0NM99_9EURO</name>
<evidence type="ECO:0000313" key="8">
    <source>
        <dbReference type="Proteomes" id="UP000038010"/>
    </source>
</evidence>
<dbReference type="OrthoDB" id="16820at2759"/>
<keyword evidence="8" id="KW-1185">Reference proteome</keyword>
<dbReference type="InterPro" id="IPR002938">
    <property type="entry name" value="FAD-bd"/>
</dbReference>
<evidence type="ECO:0000256" key="5">
    <source>
        <dbReference type="ARBA" id="ARBA00023033"/>
    </source>
</evidence>
<dbReference type="EMBL" id="LFJN01000013">
    <property type="protein sequence ID" value="KPI40211.1"/>
    <property type="molecule type" value="Genomic_DNA"/>
</dbReference>